<dbReference type="RefSeq" id="WP_350782962.1">
    <property type="nucleotide sequence ID" value="NZ_JBEPEK010000140.1"/>
</dbReference>
<sequence length="101" mass="11836">MTGIQYFWRHPLAEQVREEGRVEGRREAQSEARSEGWEEGFRQGRLRERYEMVVSVLEWRGISVGDDVRARVNASKDPDELTTWVIRALRANDAEEIFVDV</sequence>
<dbReference type="EMBL" id="JBEPEK010000140">
    <property type="protein sequence ID" value="MER7181832.1"/>
    <property type="molecule type" value="Genomic_DNA"/>
</dbReference>
<keyword evidence="3" id="KW-1185">Reference proteome</keyword>
<evidence type="ECO:0000313" key="3">
    <source>
        <dbReference type="Proteomes" id="UP001474181"/>
    </source>
</evidence>
<accession>A0ABV1WYH9</accession>
<gene>
    <name evidence="2" type="ORF">ABT404_20500</name>
</gene>
<evidence type="ECO:0000313" key="2">
    <source>
        <dbReference type="EMBL" id="MER7181832.1"/>
    </source>
</evidence>
<name>A0ABV1WYH9_9ACTN</name>
<dbReference type="PANTHER" id="PTHR34613:SF1">
    <property type="entry name" value="SLL6017 PROTEIN"/>
    <property type="match status" value="1"/>
</dbReference>
<comment type="caution">
    <text evidence="2">The sequence shown here is derived from an EMBL/GenBank/DDBJ whole genome shotgun (WGS) entry which is preliminary data.</text>
</comment>
<feature type="region of interest" description="Disordered" evidence="1">
    <location>
        <begin position="19"/>
        <end position="38"/>
    </location>
</feature>
<evidence type="ECO:0000256" key="1">
    <source>
        <dbReference type="SAM" id="MobiDB-lite"/>
    </source>
</evidence>
<dbReference type="PANTHER" id="PTHR34613">
    <property type="entry name" value="SLL0800 PROTEIN"/>
    <property type="match status" value="1"/>
</dbReference>
<organism evidence="2 3">
    <name type="scientific">Streptomyces hyaluromycini</name>
    <dbReference type="NCBI Taxonomy" id="1377993"/>
    <lineage>
        <taxon>Bacteria</taxon>
        <taxon>Bacillati</taxon>
        <taxon>Actinomycetota</taxon>
        <taxon>Actinomycetes</taxon>
        <taxon>Kitasatosporales</taxon>
        <taxon>Streptomycetaceae</taxon>
        <taxon>Streptomyces</taxon>
    </lineage>
</organism>
<evidence type="ECO:0008006" key="4">
    <source>
        <dbReference type="Google" id="ProtNLM"/>
    </source>
</evidence>
<protein>
    <recommendedName>
        <fullName evidence="4">Transposase</fullName>
    </recommendedName>
</protein>
<proteinExistence type="predicted"/>
<dbReference type="Proteomes" id="UP001474181">
    <property type="component" value="Unassembled WGS sequence"/>
</dbReference>
<reference evidence="2 3" key="1">
    <citation type="submission" date="2024-06" db="EMBL/GenBank/DDBJ databases">
        <title>The Natural Products Discovery Center: Release of the First 8490 Sequenced Strains for Exploring Actinobacteria Biosynthetic Diversity.</title>
        <authorList>
            <person name="Kalkreuter E."/>
            <person name="Kautsar S.A."/>
            <person name="Yang D."/>
            <person name="Bader C.D."/>
            <person name="Teijaro C.N."/>
            <person name="Fluegel L."/>
            <person name="Davis C.M."/>
            <person name="Simpson J.R."/>
            <person name="Lauterbach L."/>
            <person name="Steele A.D."/>
            <person name="Gui C."/>
            <person name="Meng S."/>
            <person name="Li G."/>
            <person name="Viehrig K."/>
            <person name="Ye F."/>
            <person name="Su P."/>
            <person name="Kiefer A.F."/>
            <person name="Nichols A."/>
            <person name="Cepeda A.J."/>
            <person name="Yan W."/>
            <person name="Fan B."/>
            <person name="Jiang Y."/>
            <person name="Adhikari A."/>
            <person name="Zheng C.-J."/>
            <person name="Schuster L."/>
            <person name="Cowan T.M."/>
            <person name="Smanski M.J."/>
            <person name="Chevrette M.G."/>
            <person name="De Carvalho L.P.S."/>
            <person name="Shen B."/>
        </authorList>
    </citation>
    <scope>NUCLEOTIDE SEQUENCE [LARGE SCALE GENOMIC DNA]</scope>
    <source>
        <strain evidence="2 3">NPDC000234</strain>
    </source>
</reference>